<name>A0ABV6JN25_9PROT</name>
<evidence type="ECO:0000256" key="1">
    <source>
        <dbReference type="SAM" id="MobiDB-lite"/>
    </source>
</evidence>
<gene>
    <name evidence="2" type="ORF">ACFFGY_00800</name>
</gene>
<feature type="region of interest" description="Disordered" evidence="1">
    <location>
        <begin position="75"/>
        <end position="96"/>
    </location>
</feature>
<evidence type="ECO:0000313" key="3">
    <source>
        <dbReference type="Proteomes" id="UP001589865"/>
    </source>
</evidence>
<keyword evidence="3" id="KW-1185">Reference proteome</keyword>
<organism evidence="2 3">
    <name type="scientific">Roseomonas elaeocarpi</name>
    <dbReference type="NCBI Taxonomy" id="907779"/>
    <lineage>
        <taxon>Bacteria</taxon>
        <taxon>Pseudomonadati</taxon>
        <taxon>Pseudomonadota</taxon>
        <taxon>Alphaproteobacteria</taxon>
        <taxon>Acetobacterales</taxon>
        <taxon>Roseomonadaceae</taxon>
        <taxon>Roseomonas</taxon>
    </lineage>
</organism>
<sequence>MAGLEFRTTRDLLPKGVTLILFSEGDRVLAEIIGPDDCEDAVWVMPEAILQALKRTIDRNDIVVLDDESLWQEQWGTLHDSRQTPDPGTPRSRQPI</sequence>
<accession>A0ABV6JN25</accession>
<protein>
    <submittedName>
        <fullName evidence="2">Uncharacterized protein</fullName>
    </submittedName>
</protein>
<dbReference type="EMBL" id="JBHLUN010000001">
    <property type="protein sequence ID" value="MFC0406765.1"/>
    <property type="molecule type" value="Genomic_DNA"/>
</dbReference>
<evidence type="ECO:0000313" key="2">
    <source>
        <dbReference type="EMBL" id="MFC0406765.1"/>
    </source>
</evidence>
<dbReference type="RefSeq" id="WP_377042450.1">
    <property type="nucleotide sequence ID" value="NZ_JBHLUN010000001.1"/>
</dbReference>
<reference evidence="2 3" key="1">
    <citation type="submission" date="2024-09" db="EMBL/GenBank/DDBJ databases">
        <authorList>
            <person name="Sun Q."/>
            <person name="Mori K."/>
        </authorList>
    </citation>
    <scope>NUCLEOTIDE SEQUENCE [LARGE SCALE GENOMIC DNA]</scope>
    <source>
        <strain evidence="2 3">TBRC 5777</strain>
    </source>
</reference>
<proteinExistence type="predicted"/>
<dbReference type="Proteomes" id="UP001589865">
    <property type="component" value="Unassembled WGS sequence"/>
</dbReference>
<comment type="caution">
    <text evidence="2">The sequence shown here is derived from an EMBL/GenBank/DDBJ whole genome shotgun (WGS) entry which is preliminary data.</text>
</comment>